<evidence type="ECO:0000313" key="4">
    <source>
        <dbReference type="Proteomes" id="UP000291116"/>
    </source>
</evidence>
<proteinExistence type="predicted"/>
<dbReference type="Proteomes" id="UP000291116">
    <property type="component" value="Unassembled WGS sequence"/>
</dbReference>
<feature type="chain" id="PRO_5019466260" evidence="2">
    <location>
        <begin position="26"/>
        <end position="212"/>
    </location>
</feature>
<keyword evidence="4" id="KW-1185">Reference proteome</keyword>
<reference evidence="3 4" key="1">
    <citation type="submission" date="2019-01" db="EMBL/GenBank/DDBJ databases">
        <authorList>
            <person name="Ferrante I. M."/>
        </authorList>
    </citation>
    <scope>NUCLEOTIDE SEQUENCE [LARGE SCALE GENOMIC DNA]</scope>
    <source>
        <strain evidence="3 4">B856</strain>
    </source>
</reference>
<gene>
    <name evidence="3" type="ORF">PSNMU_V1.4_AUG-EV-PASAV3_0056360</name>
</gene>
<feature type="compositionally biased region" description="Polar residues" evidence="1">
    <location>
        <begin position="98"/>
        <end position="108"/>
    </location>
</feature>
<name>A0A448Z9X0_9STRA</name>
<dbReference type="AlphaFoldDB" id="A0A448Z9X0"/>
<feature type="compositionally biased region" description="Low complexity" evidence="1">
    <location>
        <begin position="65"/>
        <end position="78"/>
    </location>
</feature>
<accession>A0A448Z9X0</accession>
<dbReference type="OrthoDB" id="47054at2759"/>
<dbReference type="EMBL" id="CAACVS010000187">
    <property type="protein sequence ID" value="VEU38804.1"/>
    <property type="molecule type" value="Genomic_DNA"/>
</dbReference>
<keyword evidence="2" id="KW-0732">Signal</keyword>
<sequence length="212" mass="23543">MSALNLKTAASLMVHLLLVPTTVEGFQHYHRVSICHLASSSSTAERGNTVLFNTQGDDNDDDDWSSSLPLSKSPTPFSQQLEQGKFNPLDYRGKSKTNRSSGSAQAQVNLRSMRMSSMTDDLLNSLGNKAAMRAVLEENRDFLLEPLESEETLAGSGSIYTPDMSRSERYQAYRKNVNKRLESSNNAKAKAVLTAMRDFVLEFENEGPLQNE</sequence>
<evidence type="ECO:0000313" key="3">
    <source>
        <dbReference type="EMBL" id="VEU38804.1"/>
    </source>
</evidence>
<protein>
    <submittedName>
        <fullName evidence="3">Uncharacterized protein</fullName>
    </submittedName>
</protein>
<evidence type="ECO:0000256" key="2">
    <source>
        <dbReference type="SAM" id="SignalP"/>
    </source>
</evidence>
<evidence type="ECO:0000256" key="1">
    <source>
        <dbReference type="SAM" id="MobiDB-lite"/>
    </source>
</evidence>
<feature type="signal peptide" evidence="2">
    <location>
        <begin position="1"/>
        <end position="25"/>
    </location>
</feature>
<feature type="region of interest" description="Disordered" evidence="1">
    <location>
        <begin position="53"/>
        <end position="108"/>
    </location>
</feature>
<organism evidence="3 4">
    <name type="scientific">Pseudo-nitzschia multistriata</name>
    <dbReference type="NCBI Taxonomy" id="183589"/>
    <lineage>
        <taxon>Eukaryota</taxon>
        <taxon>Sar</taxon>
        <taxon>Stramenopiles</taxon>
        <taxon>Ochrophyta</taxon>
        <taxon>Bacillariophyta</taxon>
        <taxon>Bacillariophyceae</taxon>
        <taxon>Bacillariophycidae</taxon>
        <taxon>Bacillariales</taxon>
        <taxon>Bacillariaceae</taxon>
        <taxon>Pseudo-nitzschia</taxon>
    </lineage>
</organism>